<feature type="region of interest" description="Disordered" evidence="1">
    <location>
        <begin position="86"/>
        <end position="107"/>
    </location>
</feature>
<accession>A0A285QAX4</accession>
<feature type="chain" id="PRO_5012944873" evidence="2">
    <location>
        <begin position="20"/>
        <end position="139"/>
    </location>
</feature>
<sequence>MRTLALALPALLLASPAVAQDAAPDVARVADRLQDPVMQEGVAAAISALAGIVLDTKVGAFAHAVDPETEVARNATLRDLKRRSDPDFERRLRENTRSSVKRAGNAAGDVAMGAQELGRTAGRLARALAPLASLYAPRD</sequence>
<evidence type="ECO:0000313" key="3">
    <source>
        <dbReference type="EMBL" id="SOB78986.1"/>
    </source>
</evidence>
<protein>
    <submittedName>
        <fullName evidence="3">Uncharacterized protein</fullName>
    </submittedName>
</protein>
<gene>
    <name evidence="3" type="ORF">SAMN06297144_0315</name>
</gene>
<name>A0A285QAX4_9SPHN</name>
<evidence type="ECO:0000256" key="2">
    <source>
        <dbReference type="SAM" id="SignalP"/>
    </source>
</evidence>
<keyword evidence="4" id="KW-1185">Reference proteome</keyword>
<evidence type="ECO:0000313" key="4">
    <source>
        <dbReference type="Proteomes" id="UP000219494"/>
    </source>
</evidence>
<dbReference type="EMBL" id="OBMI01000001">
    <property type="protein sequence ID" value="SOB78986.1"/>
    <property type="molecule type" value="Genomic_DNA"/>
</dbReference>
<dbReference type="OrthoDB" id="7570673at2"/>
<dbReference type="RefSeq" id="WP_097062263.1">
    <property type="nucleotide sequence ID" value="NZ_OBMI01000001.1"/>
</dbReference>
<keyword evidence="2" id="KW-0732">Signal</keyword>
<feature type="compositionally biased region" description="Basic and acidic residues" evidence="1">
    <location>
        <begin position="86"/>
        <end position="96"/>
    </location>
</feature>
<proteinExistence type="predicted"/>
<reference evidence="3 4" key="1">
    <citation type="submission" date="2017-07" db="EMBL/GenBank/DDBJ databases">
        <authorList>
            <person name="Sun Z.S."/>
            <person name="Albrecht U."/>
            <person name="Echele G."/>
            <person name="Lee C.C."/>
        </authorList>
    </citation>
    <scope>NUCLEOTIDE SEQUENCE [LARGE SCALE GENOMIC DNA]</scope>
    <source>
        <strain evidence="3 4">CGMCC 1.12672</strain>
    </source>
</reference>
<dbReference type="Proteomes" id="UP000219494">
    <property type="component" value="Unassembled WGS sequence"/>
</dbReference>
<organism evidence="3 4">
    <name type="scientific">Sphingomonas guangdongensis</name>
    <dbReference type="NCBI Taxonomy" id="1141890"/>
    <lineage>
        <taxon>Bacteria</taxon>
        <taxon>Pseudomonadati</taxon>
        <taxon>Pseudomonadota</taxon>
        <taxon>Alphaproteobacteria</taxon>
        <taxon>Sphingomonadales</taxon>
        <taxon>Sphingomonadaceae</taxon>
        <taxon>Sphingomonas</taxon>
    </lineage>
</organism>
<feature type="signal peptide" evidence="2">
    <location>
        <begin position="1"/>
        <end position="19"/>
    </location>
</feature>
<evidence type="ECO:0000256" key="1">
    <source>
        <dbReference type="SAM" id="MobiDB-lite"/>
    </source>
</evidence>
<dbReference type="AlphaFoldDB" id="A0A285QAX4"/>